<dbReference type="Gene3D" id="1.20.1070.10">
    <property type="entry name" value="Rhodopsin 7-helix transmembrane proteins"/>
    <property type="match status" value="2"/>
</dbReference>
<feature type="region of interest" description="Disordered" evidence="10">
    <location>
        <begin position="463"/>
        <end position="487"/>
    </location>
</feature>
<keyword evidence="7 9" id="KW-0675">Receptor</keyword>
<feature type="transmembrane region" description="Helical" evidence="11">
    <location>
        <begin position="40"/>
        <end position="66"/>
    </location>
</feature>
<evidence type="ECO:0000256" key="11">
    <source>
        <dbReference type="SAM" id="Phobius"/>
    </source>
</evidence>
<evidence type="ECO:0000259" key="12">
    <source>
        <dbReference type="PROSITE" id="PS50262"/>
    </source>
</evidence>
<evidence type="ECO:0000256" key="3">
    <source>
        <dbReference type="ARBA" id="ARBA00022692"/>
    </source>
</evidence>
<evidence type="ECO:0000256" key="10">
    <source>
        <dbReference type="SAM" id="MobiDB-lite"/>
    </source>
</evidence>
<feature type="transmembrane region" description="Helical" evidence="11">
    <location>
        <begin position="414"/>
        <end position="439"/>
    </location>
</feature>
<evidence type="ECO:0000256" key="6">
    <source>
        <dbReference type="ARBA" id="ARBA00023136"/>
    </source>
</evidence>
<dbReference type="PROSITE" id="PS00237">
    <property type="entry name" value="G_PROTEIN_RECEP_F1_1"/>
    <property type="match status" value="1"/>
</dbReference>
<organism evidence="13 14">
    <name type="scientific">Limulus polyphemus</name>
    <name type="common">Atlantic horseshoe crab</name>
    <dbReference type="NCBI Taxonomy" id="6850"/>
    <lineage>
        <taxon>Eukaryota</taxon>
        <taxon>Metazoa</taxon>
        <taxon>Ecdysozoa</taxon>
        <taxon>Arthropoda</taxon>
        <taxon>Chelicerata</taxon>
        <taxon>Merostomata</taxon>
        <taxon>Xiphosura</taxon>
        <taxon>Limulidae</taxon>
        <taxon>Limulus</taxon>
    </lineage>
</organism>
<keyword evidence="5 9" id="KW-0297">G-protein coupled receptor</keyword>
<evidence type="ECO:0000313" key="13">
    <source>
        <dbReference type="Proteomes" id="UP000694941"/>
    </source>
</evidence>
<evidence type="ECO:0000256" key="7">
    <source>
        <dbReference type="ARBA" id="ARBA00023170"/>
    </source>
</evidence>
<feature type="transmembrane region" description="Helical" evidence="11">
    <location>
        <begin position="121"/>
        <end position="146"/>
    </location>
</feature>
<dbReference type="PRINTS" id="PR01012">
    <property type="entry name" value="NRPEPTIDEYR"/>
</dbReference>
<protein>
    <submittedName>
        <fullName evidence="14">Trissin receptor-like</fullName>
    </submittedName>
</protein>
<evidence type="ECO:0000256" key="1">
    <source>
        <dbReference type="ARBA" id="ARBA00004141"/>
    </source>
</evidence>
<keyword evidence="8 9" id="KW-0807">Transducer</keyword>
<feature type="transmembrane region" description="Helical" evidence="11">
    <location>
        <begin position="207"/>
        <end position="228"/>
    </location>
</feature>
<evidence type="ECO:0000313" key="14">
    <source>
        <dbReference type="RefSeq" id="XP_022253720.1"/>
    </source>
</evidence>
<keyword evidence="13" id="KW-1185">Reference proteome</keyword>
<evidence type="ECO:0000256" key="5">
    <source>
        <dbReference type="ARBA" id="ARBA00023040"/>
    </source>
</evidence>
<dbReference type="InterPro" id="IPR017452">
    <property type="entry name" value="GPCR_Rhodpsn_7TM"/>
</dbReference>
<keyword evidence="4 11" id="KW-1133">Transmembrane helix</keyword>
<dbReference type="InterPro" id="IPR000276">
    <property type="entry name" value="GPCR_Rhodpsn"/>
</dbReference>
<dbReference type="RefSeq" id="XP_022253720.1">
    <property type="nucleotide sequence ID" value="XM_022398012.1"/>
</dbReference>
<keyword evidence="3 9" id="KW-0812">Transmembrane</keyword>
<evidence type="ECO:0000256" key="2">
    <source>
        <dbReference type="ARBA" id="ARBA00010663"/>
    </source>
</evidence>
<feature type="transmembrane region" description="Helical" evidence="11">
    <location>
        <begin position="78"/>
        <end position="101"/>
    </location>
</feature>
<dbReference type="Pfam" id="PF00001">
    <property type="entry name" value="7tm_1"/>
    <property type="match status" value="1"/>
</dbReference>
<dbReference type="Proteomes" id="UP000694941">
    <property type="component" value="Unplaced"/>
</dbReference>
<dbReference type="SUPFAM" id="SSF81321">
    <property type="entry name" value="Family A G protein-coupled receptor-like"/>
    <property type="match status" value="1"/>
</dbReference>
<accession>A0ABM1TCW4</accession>
<gene>
    <name evidence="14" type="primary">LOC106469479</name>
</gene>
<evidence type="ECO:0000256" key="8">
    <source>
        <dbReference type="ARBA" id="ARBA00023224"/>
    </source>
</evidence>
<feature type="transmembrane region" description="Helical" evidence="11">
    <location>
        <begin position="376"/>
        <end position="394"/>
    </location>
</feature>
<keyword evidence="6 11" id="KW-0472">Membrane</keyword>
<dbReference type="InterPro" id="IPR000611">
    <property type="entry name" value="NPY_rcpt"/>
</dbReference>
<feature type="transmembrane region" description="Helical" evidence="11">
    <location>
        <begin position="158"/>
        <end position="177"/>
    </location>
</feature>
<dbReference type="PANTHER" id="PTHR24243">
    <property type="entry name" value="G-PROTEIN COUPLED RECEPTOR"/>
    <property type="match status" value="1"/>
</dbReference>
<dbReference type="PROSITE" id="PS50262">
    <property type="entry name" value="G_PROTEIN_RECEP_F1_2"/>
    <property type="match status" value="1"/>
</dbReference>
<dbReference type="GeneID" id="106469479"/>
<comment type="subcellular location">
    <subcellularLocation>
        <location evidence="1">Membrane</location>
        <topology evidence="1">Multi-pass membrane protein</topology>
    </subcellularLocation>
</comment>
<dbReference type="PRINTS" id="PR00237">
    <property type="entry name" value="GPCRRHODOPSN"/>
</dbReference>
<reference evidence="14" key="1">
    <citation type="submission" date="2025-08" db="UniProtKB">
        <authorList>
            <consortium name="RefSeq"/>
        </authorList>
    </citation>
    <scope>IDENTIFICATION</scope>
    <source>
        <tissue evidence="14">Muscle</tissue>
    </source>
</reference>
<evidence type="ECO:0000256" key="9">
    <source>
        <dbReference type="RuleBase" id="RU000688"/>
    </source>
</evidence>
<proteinExistence type="inferred from homology"/>
<feature type="domain" description="G-protein coupled receptors family 1 profile" evidence="12">
    <location>
        <begin position="56"/>
        <end position="436"/>
    </location>
</feature>
<name>A0ABM1TCW4_LIMPO</name>
<comment type="similarity">
    <text evidence="2 9">Belongs to the G-protein coupled receptor 1 family.</text>
</comment>
<evidence type="ECO:0000256" key="4">
    <source>
        <dbReference type="ARBA" id="ARBA00022989"/>
    </source>
</evidence>
<sequence length="487" mass="55553">MEDYITVDVEETELLDYNCSHSWSNSTMEFSSIFSKYEKAALIAAYGFVFCCCVFGNLLVMVVVFLHRRLRTTTNFFLTNLAVADFCVGVFCVFQNLSLYLMNSWPFGNILCKMYHFIQSLSYTASIVILMVICVERYVAIIYPLWSKHAFTLNRLRVIISVVWLVSALYCCPRLIIYGTAELPSASGTSVECFMQRRFYDSEIYDIVNFVFLLIIPLIIIILLYAIIGIHLWKGRLDSDELENIKDMELKHLRSVLSRRHSTLRESPSTLLCCHGCESGSPGHIHGAHFVIRKNGGICICREIRSSIIDISRLTVTDHCCYCNVGRNLRMCDTKASTSRDKLKHSTSKGSSHSMSFQQHCLSRAPRTIIKARRRVVRLLLAVVLSFALCNLPFHARKLWQYWSPQFDGASKGSVFLTIGTTLLLYFNSGINPILYAFLSENFRNSMKEVVCCRKHPISSRFTSHHSTVRAPQPSQSGYERKPSQSV</sequence>
<dbReference type="PANTHER" id="PTHR24243:SF224">
    <property type="entry name" value="G-PROTEIN COUPLED RECEPTOR 19-RELATED"/>
    <property type="match status" value="1"/>
</dbReference>